<evidence type="ECO:0000256" key="5">
    <source>
        <dbReference type="SAM" id="Phobius"/>
    </source>
</evidence>
<feature type="transmembrane region" description="Helical" evidence="5">
    <location>
        <begin position="336"/>
        <end position="356"/>
    </location>
</feature>
<feature type="transmembrane region" description="Helical" evidence="5">
    <location>
        <begin position="402"/>
        <end position="423"/>
    </location>
</feature>
<dbReference type="PANTHER" id="PTHR23501">
    <property type="entry name" value="MAJOR FACILITATOR SUPERFAMILY"/>
    <property type="match status" value="1"/>
</dbReference>
<feature type="transmembrane region" description="Helical" evidence="5">
    <location>
        <begin position="217"/>
        <end position="234"/>
    </location>
</feature>
<sequence length="460" mass="47908">MPNERSPRSDAPAAETIFSPQHLSTTLGMFILVFLVAFESMAVTTVMPLVSELLHGERLFALSFAAPMASGMLGMVAAGEITDRRGPKIPLFASVAIFTVGLLICGTSVNMPMLIGGRVLQGIGGGAITVAIYVLIARAYPGNLHAKIFALFATAWVLPALIGPWLAGVIAVQLGWRWVFLGVMVLVVLAFAAIIPALNKLPREHNKELGPVSTKRLALAALTASAVIAMNLLGNTGTAWSLAALLAALLLALIAIRPLLPRGTFTARRGLPATIITRTLTSGAFFGVEVYLPYMLREDYQLGPDRAGLVLTASAICWSVGSWLQGKLGEKLPNSMSITLGAAASTLAIATALATALFHPPVMLLICGWAMGGLGMGMIFPRQNVNMLALSADNEQGFNSSAMTLADSLGTAGVTAIGGVIFAMAAAGMGFVSVFGFCLLLAVVLIAVSPRTKAPQAVAV</sequence>
<feature type="transmembrane region" description="Helical" evidence="5">
    <location>
        <begin position="429"/>
        <end position="448"/>
    </location>
</feature>
<feature type="transmembrane region" description="Helical" evidence="5">
    <location>
        <begin position="27"/>
        <end position="47"/>
    </location>
</feature>
<feature type="transmembrane region" description="Helical" evidence="5">
    <location>
        <begin position="178"/>
        <end position="197"/>
    </location>
</feature>
<name>A0A4Y4DRU7_GLUUR</name>
<dbReference type="Proteomes" id="UP000316612">
    <property type="component" value="Unassembled WGS sequence"/>
</dbReference>
<evidence type="ECO:0000259" key="6">
    <source>
        <dbReference type="PROSITE" id="PS50850"/>
    </source>
</evidence>
<feature type="transmembrane region" description="Helical" evidence="5">
    <location>
        <begin position="272"/>
        <end position="294"/>
    </location>
</feature>
<keyword evidence="8" id="KW-1185">Reference proteome</keyword>
<comment type="caution">
    <text evidence="7">The sequence shown here is derived from an EMBL/GenBank/DDBJ whole genome shotgun (WGS) entry which is preliminary data.</text>
</comment>
<dbReference type="OrthoDB" id="9778875at2"/>
<feature type="transmembrane region" description="Helical" evidence="5">
    <location>
        <begin position="115"/>
        <end position="136"/>
    </location>
</feature>
<evidence type="ECO:0000256" key="4">
    <source>
        <dbReference type="ARBA" id="ARBA00023136"/>
    </source>
</evidence>
<feature type="transmembrane region" description="Helical" evidence="5">
    <location>
        <begin position="91"/>
        <end position="109"/>
    </location>
</feature>
<dbReference type="PRINTS" id="PR01036">
    <property type="entry name" value="TCRTETB"/>
</dbReference>
<feature type="transmembrane region" description="Helical" evidence="5">
    <location>
        <begin position="59"/>
        <end position="79"/>
    </location>
</feature>
<feature type="transmembrane region" description="Helical" evidence="5">
    <location>
        <begin position="362"/>
        <end position="381"/>
    </location>
</feature>
<dbReference type="RefSeq" id="WP_141363805.1">
    <property type="nucleotide sequence ID" value="NZ_BAAAJL010000003.1"/>
</dbReference>
<protein>
    <submittedName>
        <fullName evidence="7">MFS transporter</fullName>
    </submittedName>
</protein>
<dbReference type="PANTHER" id="PTHR23501:SF154">
    <property type="entry name" value="MULTIDRUG-EFFLUX TRANSPORTER RV1634-RELATED"/>
    <property type="match status" value="1"/>
</dbReference>
<dbReference type="GO" id="GO:0022857">
    <property type="term" value="F:transmembrane transporter activity"/>
    <property type="evidence" value="ECO:0007669"/>
    <property type="project" value="InterPro"/>
</dbReference>
<feature type="transmembrane region" description="Helical" evidence="5">
    <location>
        <begin position="306"/>
        <end position="324"/>
    </location>
</feature>
<evidence type="ECO:0000256" key="3">
    <source>
        <dbReference type="ARBA" id="ARBA00022989"/>
    </source>
</evidence>
<feature type="transmembrane region" description="Helical" evidence="5">
    <location>
        <begin position="240"/>
        <end position="260"/>
    </location>
</feature>
<dbReference type="InterPro" id="IPR036259">
    <property type="entry name" value="MFS_trans_sf"/>
</dbReference>
<dbReference type="GO" id="GO:0005886">
    <property type="term" value="C:plasma membrane"/>
    <property type="evidence" value="ECO:0007669"/>
    <property type="project" value="UniProtKB-SubCell"/>
</dbReference>
<dbReference type="PROSITE" id="PS50850">
    <property type="entry name" value="MFS"/>
    <property type="match status" value="1"/>
</dbReference>
<evidence type="ECO:0000256" key="1">
    <source>
        <dbReference type="ARBA" id="ARBA00004651"/>
    </source>
</evidence>
<keyword evidence="4 5" id="KW-0472">Membrane</keyword>
<dbReference type="InterPro" id="IPR011701">
    <property type="entry name" value="MFS"/>
</dbReference>
<accession>A0A4Y4DRU7</accession>
<feature type="transmembrane region" description="Helical" evidence="5">
    <location>
        <begin position="148"/>
        <end position="172"/>
    </location>
</feature>
<dbReference type="AlphaFoldDB" id="A0A4Y4DRU7"/>
<keyword evidence="3 5" id="KW-1133">Transmembrane helix</keyword>
<reference evidence="7 8" key="1">
    <citation type="submission" date="2019-06" db="EMBL/GenBank/DDBJ databases">
        <title>Whole genome shotgun sequence of Glutamicibacter uratoxydans NBRC 15515.</title>
        <authorList>
            <person name="Hosoyama A."/>
            <person name="Uohara A."/>
            <person name="Ohji S."/>
            <person name="Ichikawa N."/>
        </authorList>
    </citation>
    <scope>NUCLEOTIDE SEQUENCE [LARGE SCALE GENOMIC DNA]</scope>
    <source>
        <strain evidence="7 8">NBRC 15515</strain>
    </source>
</reference>
<evidence type="ECO:0000313" key="7">
    <source>
        <dbReference type="EMBL" id="GED06098.1"/>
    </source>
</evidence>
<dbReference type="InterPro" id="IPR020846">
    <property type="entry name" value="MFS_dom"/>
</dbReference>
<dbReference type="Pfam" id="PF07690">
    <property type="entry name" value="MFS_1"/>
    <property type="match status" value="1"/>
</dbReference>
<organism evidence="7 8">
    <name type="scientific">Glutamicibacter uratoxydans</name>
    <name type="common">Arthrobacter uratoxydans</name>
    <dbReference type="NCBI Taxonomy" id="43667"/>
    <lineage>
        <taxon>Bacteria</taxon>
        <taxon>Bacillati</taxon>
        <taxon>Actinomycetota</taxon>
        <taxon>Actinomycetes</taxon>
        <taxon>Micrococcales</taxon>
        <taxon>Micrococcaceae</taxon>
        <taxon>Glutamicibacter</taxon>
    </lineage>
</organism>
<evidence type="ECO:0000256" key="2">
    <source>
        <dbReference type="ARBA" id="ARBA00022692"/>
    </source>
</evidence>
<dbReference type="Gene3D" id="1.20.1720.10">
    <property type="entry name" value="Multidrug resistance protein D"/>
    <property type="match status" value="1"/>
</dbReference>
<keyword evidence="2 5" id="KW-0812">Transmembrane</keyword>
<dbReference type="SUPFAM" id="SSF103473">
    <property type="entry name" value="MFS general substrate transporter"/>
    <property type="match status" value="1"/>
</dbReference>
<gene>
    <name evidence="7" type="ORF">AUR04nite_16300</name>
</gene>
<dbReference type="Gene3D" id="1.20.1250.20">
    <property type="entry name" value="MFS general substrate transporter like domains"/>
    <property type="match status" value="1"/>
</dbReference>
<evidence type="ECO:0000313" key="8">
    <source>
        <dbReference type="Proteomes" id="UP000316612"/>
    </source>
</evidence>
<comment type="subcellular location">
    <subcellularLocation>
        <location evidence="1">Cell membrane</location>
        <topology evidence="1">Multi-pass membrane protein</topology>
    </subcellularLocation>
</comment>
<feature type="domain" description="Major facilitator superfamily (MFS) profile" evidence="6">
    <location>
        <begin position="25"/>
        <end position="453"/>
    </location>
</feature>
<proteinExistence type="predicted"/>
<dbReference type="EMBL" id="BJNY01000008">
    <property type="protein sequence ID" value="GED06098.1"/>
    <property type="molecule type" value="Genomic_DNA"/>
</dbReference>